<dbReference type="Proteomes" id="UP000260311">
    <property type="component" value="Segment"/>
</dbReference>
<name>A0A384ZRW7_9CAUD</name>
<evidence type="ECO:0000313" key="1">
    <source>
        <dbReference type="EMBL" id="AXC34382.1"/>
    </source>
</evidence>
<evidence type="ECO:0000313" key="2">
    <source>
        <dbReference type="Proteomes" id="UP000260311"/>
    </source>
</evidence>
<dbReference type="KEGG" id="vg:55608460"/>
<dbReference type="GeneID" id="55608460"/>
<dbReference type="EMBL" id="MH375644">
    <property type="protein sequence ID" value="AXC34382.1"/>
    <property type="molecule type" value="Genomic_DNA"/>
</dbReference>
<accession>A0A384ZRW7</accession>
<keyword evidence="2" id="KW-1185">Reference proteome</keyword>
<organism evidence="1 2">
    <name type="scientific">Vibrio phage YC</name>
    <dbReference type="NCBI Taxonomy" id="2267403"/>
    <lineage>
        <taxon>Viruses</taxon>
        <taxon>Duplodnaviria</taxon>
        <taxon>Heunggongvirae</taxon>
        <taxon>Uroviricota</taxon>
        <taxon>Caudoviricetes</taxon>
        <taxon>Pantevenvirales</taxon>
        <taxon>Ackermannviridae</taxon>
        <taxon>Campanilevirus</taxon>
        <taxon>Campanilevirus YC</taxon>
    </lineage>
</organism>
<reference evidence="1 2" key="1">
    <citation type="submission" date="2018-05" db="EMBL/GenBank/DDBJ databases">
        <title>The genome of Vibrio coralliilyticus phage YC.</title>
        <authorList>
            <person name="Benler S."/>
        </authorList>
    </citation>
    <scope>NUCLEOTIDE SEQUENCE [LARGE SCALE GENOMIC DNA]</scope>
</reference>
<protein>
    <submittedName>
        <fullName evidence="1">Uncharacterized protein</fullName>
    </submittedName>
</protein>
<sequence>MKTLINTELGFSYPVTDETVASDLVNVIKAETGKRVGAIVLTKILKGTIESSNGFELVDTDGAEETKAPEVEGELIKAGDDTVVEPETEVVEPEVTPEPVVEPELVAGEVVTGDADVVEPEVVKDEVVTPEASEETSAEEVGGSLAADLVAGKIAGNTSKDMSETRRRTSYDRQDLVDKFKKGDDHKLLDDMLALGDLELVYIHPQLKKLKFAVTSLVPEGETASNKHMHIHVVINGKGYACNVMQGNTRLTGRLRWEGDFIKGVKSTLKDVKAGKIKA</sequence>
<dbReference type="RefSeq" id="YP_009838228.1">
    <property type="nucleotide sequence ID" value="NC_048709.1"/>
</dbReference>
<proteinExistence type="predicted"/>